<dbReference type="Pfam" id="PF07687">
    <property type="entry name" value="M20_dimer"/>
    <property type="match status" value="1"/>
</dbReference>
<dbReference type="PROSITE" id="PS00759">
    <property type="entry name" value="ARGE_DAPE_CPG2_2"/>
    <property type="match status" value="1"/>
</dbReference>
<dbReference type="InterPro" id="IPR036264">
    <property type="entry name" value="Bact_exopeptidase_dim_dom"/>
</dbReference>
<evidence type="ECO:0000256" key="3">
    <source>
        <dbReference type="ARBA" id="ARBA00005691"/>
    </source>
</evidence>
<keyword evidence="4" id="KW-0963">Cytoplasm</keyword>
<evidence type="ECO:0000256" key="7">
    <source>
        <dbReference type="ARBA" id="ARBA00022723"/>
    </source>
</evidence>
<keyword evidence="8 12" id="KW-0378">Hydrolase</keyword>
<dbReference type="SUPFAM" id="SSF55031">
    <property type="entry name" value="Bacterial exopeptidase dimerisation domain"/>
    <property type="match status" value="1"/>
</dbReference>
<comment type="cofactor">
    <cofactor evidence="1">
        <name>Co(2+)</name>
        <dbReference type="ChEBI" id="CHEBI:48828"/>
    </cofactor>
</comment>
<dbReference type="GO" id="GO:0008777">
    <property type="term" value="F:acetylornithine deacetylase activity"/>
    <property type="evidence" value="ECO:0007669"/>
    <property type="project" value="UniProtKB-EC"/>
</dbReference>
<comment type="caution">
    <text evidence="12">The sequence shown here is derived from an EMBL/GenBank/DDBJ whole genome shotgun (WGS) entry which is preliminary data.</text>
</comment>
<dbReference type="Pfam" id="PF01546">
    <property type="entry name" value="Peptidase_M20"/>
    <property type="match status" value="1"/>
</dbReference>
<evidence type="ECO:0000259" key="11">
    <source>
        <dbReference type="Pfam" id="PF07687"/>
    </source>
</evidence>
<dbReference type="RefSeq" id="WP_385953015.1">
    <property type="nucleotide sequence ID" value="NZ_JBHSUB010000015.1"/>
</dbReference>
<comment type="cofactor">
    <cofactor evidence="2">
        <name>Zn(2+)</name>
        <dbReference type="ChEBI" id="CHEBI:29105"/>
    </cofactor>
</comment>
<evidence type="ECO:0000256" key="5">
    <source>
        <dbReference type="ARBA" id="ARBA00022571"/>
    </source>
</evidence>
<dbReference type="NCBIfam" id="NF005710">
    <property type="entry name" value="PRK07522.1"/>
    <property type="match status" value="1"/>
</dbReference>
<evidence type="ECO:0000256" key="8">
    <source>
        <dbReference type="ARBA" id="ARBA00022801"/>
    </source>
</evidence>
<keyword evidence="13" id="KW-1185">Reference proteome</keyword>
<accession>A0ABW1W0B5</accession>
<evidence type="ECO:0000313" key="13">
    <source>
        <dbReference type="Proteomes" id="UP001596230"/>
    </source>
</evidence>
<dbReference type="PANTHER" id="PTHR43808:SF31">
    <property type="entry name" value="N-ACETYL-L-CITRULLINE DEACETYLASE"/>
    <property type="match status" value="1"/>
</dbReference>
<keyword evidence="5" id="KW-0055">Arginine biosynthesis</keyword>
<keyword evidence="9" id="KW-0862">Zinc</keyword>
<dbReference type="Gene3D" id="3.30.70.360">
    <property type="match status" value="1"/>
</dbReference>
<gene>
    <name evidence="12" type="primary">argE</name>
    <name evidence="12" type="ORF">ACFP9W_13390</name>
</gene>
<evidence type="ECO:0000313" key="12">
    <source>
        <dbReference type="EMBL" id="MFC6379046.1"/>
    </source>
</evidence>
<dbReference type="InterPro" id="IPR001261">
    <property type="entry name" value="ArgE/DapE_CS"/>
</dbReference>
<dbReference type="PROSITE" id="PS00758">
    <property type="entry name" value="ARGE_DAPE_CPG2_1"/>
    <property type="match status" value="1"/>
</dbReference>
<comment type="similarity">
    <text evidence="3">Belongs to the peptidase M20A family. ArgE subfamily.</text>
</comment>
<dbReference type="InterPro" id="IPR010169">
    <property type="entry name" value="AcOrn-deacetyl"/>
</dbReference>
<sequence>MNVNVKEWLSRLIAFDTTSRLSNLQLIEAIAGYLSELGITHQLIYNSERSKANLYARIGPVTAGGVMLSGHTDVVPAQGQVWQMPPFQLTEQQGRYYGRGTADMKGFIACVLAALPDFLTALHVPLHLAFSYDEEVGCLGVRSLIDAIHDQPCKPALCIVGEPTGMRPVFGHKGKAAMRCHVRGHACHSAYAPEGVNAVEYAARLISHMCTLAETLKQHQDSRFSPPFSTLHTGVICGGNALNIVPAECSFDFELRHLPDSSPQATLDAITGFARQQLIPQMKQTEETCDIRFTRLSEYPGLCTDVESVAARQIMAWSGVSDAGTVPYGTEGGLFHEAGIPTLVCGPGNMDQGHKPDEYVAIDQLDQCSAMLQNLCRWMQSSD</sequence>
<protein>
    <submittedName>
        <fullName evidence="12">Acetylornithine deacetylase</fullName>
        <ecNumber evidence="12">3.5.1.16</ecNumber>
    </submittedName>
</protein>
<dbReference type="SUPFAM" id="SSF53187">
    <property type="entry name" value="Zn-dependent exopeptidases"/>
    <property type="match status" value="1"/>
</dbReference>
<dbReference type="EMBL" id="JBHSUB010000015">
    <property type="protein sequence ID" value="MFC6379046.1"/>
    <property type="molecule type" value="Genomic_DNA"/>
</dbReference>
<evidence type="ECO:0000256" key="9">
    <source>
        <dbReference type="ARBA" id="ARBA00022833"/>
    </source>
</evidence>
<evidence type="ECO:0000256" key="4">
    <source>
        <dbReference type="ARBA" id="ARBA00022490"/>
    </source>
</evidence>
<keyword evidence="6" id="KW-0028">Amino-acid biosynthesis</keyword>
<reference evidence="13" key="1">
    <citation type="journal article" date="2019" name="Int. J. Syst. Evol. Microbiol.">
        <title>The Global Catalogue of Microorganisms (GCM) 10K type strain sequencing project: providing services to taxonomists for standard genome sequencing and annotation.</title>
        <authorList>
            <consortium name="The Broad Institute Genomics Platform"/>
            <consortium name="The Broad Institute Genome Sequencing Center for Infectious Disease"/>
            <person name="Wu L."/>
            <person name="Ma J."/>
        </authorList>
    </citation>
    <scope>NUCLEOTIDE SEQUENCE [LARGE SCALE GENOMIC DNA]</scope>
    <source>
        <strain evidence="13">CGMCC 1.18518</strain>
    </source>
</reference>
<proteinExistence type="inferred from homology"/>
<name>A0ABW1W0B5_9GAMM</name>
<dbReference type="NCBIfam" id="TIGR01892">
    <property type="entry name" value="AcOrn-deacetyl"/>
    <property type="match status" value="1"/>
</dbReference>
<dbReference type="Proteomes" id="UP001596230">
    <property type="component" value="Unassembled WGS sequence"/>
</dbReference>
<organism evidence="12 13">
    <name type="scientific">Tatumella terrea</name>
    <dbReference type="NCBI Taxonomy" id="419007"/>
    <lineage>
        <taxon>Bacteria</taxon>
        <taxon>Pseudomonadati</taxon>
        <taxon>Pseudomonadota</taxon>
        <taxon>Gammaproteobacteria</taxon>
        <taxon>Enterobacterales</taxon>
        <taxon>Erwiniaceae</taxon>
        <taxon>Tatumella</taxon>
    </lineage>
</organism>
<dbReference type="EC" id="3.5.1.16" evidence="12"/>
<dbReference type="Gene3D" id="3.40.630.10">
    <property type="entry name" value="Zn peptidases"/>
    <property type="match status" value="1"/>
</dbReference>
<feature type="domain" description="Peptidase M20 dimerisation" evidence="11">
    <location>
        <begin position="171"/>
        <end position="278"/>
    </location>
</feature>
<evidence type="ECO:0000256" key="2">
    <source>
        <dbReference type="ARBA" id="ARBA00001947"/>
    </source>
</evidence>
<keyword evidence="7" id="KW-0479">Metal-binding</keyword>
<dbReference type="InterPro" id="IPR011650">
    <property type="entry name" value="Peptidase_M20_dimer"/>
</dbReference>
<evidence type="ECO:0000256" key="10">
    <source>
        <dbReference type="ARBA" id="ARBA00023285"/>
    </source>
</evidence>
<evidence type="ECO:0000256" key="1">
    <source>
        <dbReference type="ARBA" id="ARBA00001941"/>
    </source>
</evidence>
<dbReference type="CDD" id="cd03894">
    <property type="entry name" value="M20_ArgE"/>
    <property type="match status" value="1"/>
</dbReference>
<dbReference type="InterPro" id="IPR002933">
    <property type="entry name" value="Peptidase_M20"/>
</dbReference>
<dbReference type="InterPro" id="IPR050072">
    <property type="entry name" value="Peptidase_M20A"/>
</dbReference>
<keyword evidence="10" id="KW-0170">Cobalt</keyword>
<dbReference type="PANTHER" id="PTHR43808">
    <property type="entry name" value="ACETYLORNITHINE DEACETYLASE"/>
    <property type="match status" value="1"/>
</dbReference>
<evidence type="ECO:0000256" key="6">
    <source>
        <dbReference type="ARBA" id="ARBA00022605"/>
    </source>
</evidence>